<proteinExistence type="predicted"/>
<keyword evidence="2" id="KW-0949">S-adenosyl-L-methionine</keyword>
<dbReference type="GO" id="GO:0032259">
    <property type="term" value="P:methylation"/>
    <property type="evidence" value="ECO:0007669"/>
    <property type="project" value="UniProtKB-KW"/>
</dbReference>
<evidence type="ECO:0000259" key="3">
    <source>
        <dbReference type="Pfam" id="PF05175"/>
    </source>
</evidence>
<dbReference type="PANTHER" id="PTHR47739">
    <property type="entry name" value="TRNA1(VAL) (ADENINE(37)-N6)-METHYLTRANSFERASE"/>
    <property type="match status" value="1"/>
</dbReference>
<dbReference type="AlphaFoldDB" id="A0A6C7JYQ9"/>
<dbReference type="InterPro" id="IPR007848">
    <property type="entry name" value="Small_mtfrase_dom"/>
</dbReference>
<dbReference type="SUPFAM" id="SSF53335">
    <property type="entry name" value="S-adenosyl-L-methionine-dependent methyltransferases"/>
    <property type="match status" value="1"/>
</dbReference>
<dbReference type="EMBL" id="AACCPZ010000091">
    <property type="protein sequence ID" value="EAK0114731.1"/>
    <property type="molecule type" value="Genomic_DNA"/>
</dbReference>
<dbReference type="InterPro" id="IPR002052">
    <property type="entry name" value="DNA_methylase_N6_adenine_CS"/>
</dbReference>
<evidence type="ECO:0000256" key="2">
    <source>
        <dbReference type="ARBA" id="ARBA00022691"/>
    </source>
</evidence>
<dbReference type="InterPro" id="IPR050210">
    <property type="entry name" value="tRNA_Adenine-N(6)_MTase"/>
</dbReference>
<reference evidence="4" key="1">
    <citation type="submission" date="2019-04" db="EMBL/GenBank/DDBJ databases">
        <authorList>
            <consortium name="NARMS: The National Antimicrobial Resistance Monitoring System"/>
        </authorList>
    </citation>
    <scope>NUCLEOTIDE SEQUENCE</scope>
    <source>
        <strain evidence="4">FSIS11920068</strain>
    </source>
</reference>
<dbReference type="GO" id="GO:0008170">
    <property type="term" value="F:N-methyltransferase activity"/>
    <property type="evidence" value="ECO:0007669"/>
    <property type="project" value="UniProtKB-ARBA"/>
</dbReference>
<dbReference type="PROSITE" id="PS00092">
    <property type="entry name" value="N6_MTASE"/>
    <property type="match status" value="1"/>
</dbReference>
<evidence type="ECO:0000256" key="1">
    <source>
        <dbReference type="ARBA" id="ARBA00022603"/>
    </source>
</evidence>
<keyword evidence="1 4" id="KW-0489">Methyltransferase</keyword>
<comment type="caution">
    <text evidence="4">The sequence shown here is derived from an EMBL/GenBank/DDBJ whole genome shotgun (WGS) entry which is preliminary data.</text>
</comment>
<dbReference type="PANTHER" id="PTHR47739:SF1">
    <property type="entry name" value="TRNA1(VAL) (ADENINE(37)-N6)-METHYLTRANSFERASE"/>
    <property type="match status" value="1"/>
</dbReference>
<feature type="non-terminal residue" evidence="4">
    <location>
        <position position="1"/>
    </location>
</feature>
<dbReference type="RefSeq" id="WP_214137029.1">
    <property type="nucleotide sequence ID" value="NZ_JAHCXX010000256.1"/>
</dbReference>
<protein>
    <submittedName>
        <fullName evidence="4">Methyltransferase</fullName>
    </submittedName>
</protein>
<dbReference type="Gene3D" id="3.40.50.150">
    <property type="entry name" value="Vaccinia Virus protein VP39"/>
    <property type="match status" value="1"/>
</dbReference>
<dbReference type="InterPro" id="IPR029063">
    <property type="entry name" value="SAM-dependent_MTases_sf"/>
</dbReference>
<organism evidence="4">
    <name type="scientific">Campylobacter jejuni</name>
    <dbReference type="NCBI Taxonomy" id="197"/>
    <lineage>
        <taxon>Bacteria</taxon>
        <taxon>Pseudomonadati</taxon>
        <taxon>Campylobacterota</taxon>
        <taxon>Epsilonproteobacteria</taxon>
        <taxon>Campylobacterales</taxon>
        <taxon>Campylobacteraceae</taxon>
        <taxon>Campylobacter</taxon>
    </lineage>
</organism>
<accession>A0A6C7JYQ9</accession>
<sequence length="158" mass="18675">LKSNKIQGDIFHDDFNQFQIIKKFDFIVCNPPFYRQGAYKSEDQHKAISKFQEFLPLHSFLAKTNSMLKPNGTLYFCYEALALDEICFILKDMKMKITKLCFVHTHQNKKARLVLIQVKKGSKSPCEILPPFFVYENEILSKQMQEIHLRFKLKSYDI</sequence>
<dbReference type="Pfam" id="PF05175">
    <property type="entry name" value="MTS"/>
    <property type="match status" value="1"/>
</dbReference>
<evidence type="ECO:0000313" key="4">
    <source>
        <dbReference type="EMBL" id="EAK0114731.1"/>
    </source>
</evidence>
<name>A0A6C7JYQ9_CAMJU</name>
<feature type="domain" description="Methyltransferase small" evidence="3">
    <location>
        <begin position="1"/>
        <end position="55"/>
    </location>
</feature>
<dbReference type="CDD" id="cd02440">
    <property type="entry name" value="AdoMet_MTases"/>
    <property type="match status" value="1"/>
</dbReference>
<dbReference type="GO" id="GO:0008757">
    <property type="term" value="F:S-adenosylmethionine-dependent methyltransferase activity"/>
    <property type="evidence" value="ECO:0007669"/>
    <property type="project" value="UniProtKB-ARBA"/>
</dbReference>
<keyword evidence="4" id="KW-0808">Transferase</keyword>
<dbReference type="GO" id="GO:0003676">
    <property type="term" value="F:nucleic acid binding"/>
    <property type="evidence" value="ECO:0007669"/>
    <property type="project" value="InterPro"/>
</dbReference>
<gene>
    <name evidence="4" type="ORF">FBJ87_08295</name>
</gene>